<comment type="subunit">
    <text evidence="12">Homodimer.</text>
</comment>
<dbReference type="OrthoDB" id="9775849at2"/>
<keyword evidence="10 12" id="KW-0630">Potassium</keyword>
<keyword evidence="12" id="KW-0963">Cytoplasm</keyword>
<dbReference type="EC" id="2.7.1.15" evidence="2 12"/>
<dbReference type="GO" id="GO:0005829">
    <property type="term" value="C:cytosol"/>
    <property type="evidence" value="ECO:0007669"/>
    <property type="project" value="TreeGrafter"/>
</dbReference>
<dbReference type="RefSeq" id="WP_089863584.1">
    <property type="nucleotide sequence ID" value="NZ_CP173238.1"/>
</dbReference>
<dbReference type="PANTHER" id="PTHR10584">
    <property type="entry name" value="SUGAR KINASE"/>
    <property type="match status" value="1"/>
</dbReference>
<comment type="caution">
    <text evidence="12">Lacks conserved residue(s) required for the propagation of feature annotation.</text>
</comment>
<feature type="binding site" evidence="12">
    <location>
        <position position="252"/>
    </location>
    <ligand>
        <name>substrate</name>
    </ligand>
</feature>
<dbReference type="EMBL" id="JABFIF010000012">
    <property type="protein sequence ID" value="NOH16180.1"/>
    <property type="molecule type" value="Genomic_DNA"/>
</dbReference>
<keyword evidence="8 12" id="KW-0067">ATP-binding</keyword>
<dbReference type="AlphaFoldDB" id="A0A240AWL2"/>
<evidence type="ECO:0000256" key="6">
    <source>
        <dbReference type="ARBA" id="ARBA00022741"/>
    </source>
</evidence>
<evidence type="ECO:0000313" key="14">
    <source>
        <dbReference type="EMBL" id="NOH16180.1"/>
    </source>
</evidence>
<evidence type="ECO:0000256" key="3">
    <source>
        <dbReference type="ARBA" id="ARBA00016943"/>
    </source>
</evidence>
<keyword evidence="7 12" id="KW-0418">Kinase</keyword>
<sequence length="309" mass="33621">MSKIAVLGSINMDIVLKVDRMAKVGETLLARSLDKVAGGKGANQAVAASRLGSKVYMIGKVGKDDNGDILYRNIENDDINVEYILKDKEEPTGMAIITVDKKGDNSIIVVSGANMSLEKEDIYKYEKAIKDSDILITQFETPMDVSEESFKLAKSLGVTTILNPAPAKKITKALLENTDIIVPNETEAFEITKVEIKDEKDMRESAKFFLENGVKFVVITLGEKGAAIVSKDKFEIVPAYKVNAVDTTAAGDSFIGALAHKLGDSELNFDNIKEGVLYGNKVSSIVVQKEGAQSSIPYLKEVEEVFKEG</sequence>
<evidence type="ECO:0000256" key="11">
    <source>
        <dbReference type="ARBA" id="ARBA00023277"/>
    </source>
</evidence>
<feature type="binding site" evidence="12">
    <location>
        <position position="291"/>
    </location>
    <ligand>
        <name>K(+)</name>
        <dbReference type="ChEBI" id="CHEBI:29103"/>
    </ligand>
</feature>
<keyword evidence="11 12" id="KW-0119">Carbohydrate metabolism</keyword>
<dbReference type="SUPFAM" id="SSF53613">
    <property type="entry name" value="Ribokinase-like"/>
    <property type="match status" value="1"/>
</dbReference>
<dbReference type="GO" id="GO:0019303">
    <property type="term" value="P:D-ribose catabolic process"/>
    <property type="evidence" value="ECO:0007669"/>
    <property type="project" value="UniProtKB-UniRule"/>
</dbReference>
<dbReference type="GO" id="GO:0005524">
    <property type="term" value="F:ATP binding"/>
    <property type="evidence" value="ECO:0007669"/>
    <property type="project" value="UniProtKB-UniRule"/>
</dbReference>
<gene>
    <name evidence="12 14" type="primary">rbsK</name>
    <name evidence="14" type="ORF">HMJ28_07250</name>
    <name evidence="16" type="ORF">NCTC13028_02669</name>
    <name evidence="15" type="ORF">SAMN05216497_102171</name>
</gene>
<dbReference type="InterPro" id="IPR011877">
    <property type="entry name" value="Ribokinase"/>
</dbReference>
<dbReference type="InterPro" id="IPR002173">
    <property type="entry name" value="Carboh/pur_kinase_PfkB_CS"/>
</dbReference>
<evidence type="ECO:0000313" key="19">
    <source>
        <dbReference type="Proteomes" id="UP000528432"/>
    </source>
</evidence>
<comment type="cofactor">
    <cofactor evidence="12">
        <name>Mg(2+)</name>
        <dbReference type="ChEBI" id="CHEBI:18420"/>
    </cofactor>
    <text evidence="12">Requires a divalent cation, most likely magnesium in vivo, as an electrophilic catalyst to aid phosphoryl group transfer. It is the chelate of the metal and the nucleotide that is the actual substrate.</text>
</comment>
<evidence type="ECO:0000313" key="15">
    <source>
        <dbReference type="EMBL" id="SDK91378.1"/>
    </source>
</evidence>
<name>A0A240AWL2_CLOCO</name>
<evidence type="ECO:0000313" key="18">
    <source>
        <dbReference type="Proteomes" id="UP000250223"/>
    </source>
</evidence>
<comment type="pathway">
    <text evidence="12">Carbohydrate metabolism; D-ribose degradation; D-ribose 5-phosphate from beta-D-ribopyranose: step 2/2.</text>
</comment>
<dbReference type="CDD" id="cd01174">
    <property type="entry name" value="ribokinase"/>
    <property type="match status" value="1"/>
</dbReference>
<dbReference type="NCBIfam" id="TIGR02152">
    <property type="entry name" value="D_ribokin_bact"/>
    <property type="match status" value="1"/>
</dbReference>
<evidence type="ECO:0000256" key="1">
    <source>
        <dbReference type="ARBA" id="ARBA00005380"/>
    </source>
</evidence>
<evidence type="ECO:0000256" key="7">
    <source>
        <dbReference type="ARBA" id="ARBA00022777"/>
    </source>
</evidence>
<evidence type="ECO:0000256" key="8">
    <source>
        <dbReference type="ARBA" id="ARBA00022840"/>
    </source>
</evidence>
<dbReference type="InterPro" id="IPR029056">
    <property type="entry name" value="Ribokinase-like"/>
</dbReference>
<feature type="binding site" evidence="12">
    <location>
        <position position="289"/>
    </location>
    <ligand>
        <name>K(+)</name>
        <dbReference type="ChEBI" id="CHEBI:29103"/>
    </ligand>
</feature>
<comment type="activity regulation">
    <text evidence="12">Activated by a monovalent cation that binds near, but not in, the active site. The most likely occupant of the site in vivo is potassium. Ion binding induces a conformational change that may alter substrate affinity.</text>
</comment>
<evidence type="ECO:0000259" key="13">
    <source>
        <dbReference type="Pfam" id="PF00294"/>
    </source>
</evidence>
<dbReference type="Pfam" id="PF00294">
    <property type="entry name" value="PfkB"/>
    <property type="match status" value="1"/>
</dbReference>
<comment type="function">
    <text evidence="12">Catalyzes the phosphorylation of ribose at O-5 in a reaction requiring ATP and magnesium. The resulting D-ribose-5-phosphate can then be used either for sythesis of nucleotides, histidine, and tryptophan, or as a component of the pentose phosphate pathway.</text>
</comment>
<evidence type="ECO:0000313" key="17">
    <source>
        <dbReference type="Proteomes" id="UP000198811"/>
    </source>
</evidence>
<feature type="binding site" evidence="12">
    <location>
        <position position="286"/>
    </location>
    <ligand>
        <name>K(+)</name>
        <dbReference type="ChEBI" id="CHEBI:29103"/>
    </ligand>
</feature>
<evidence type="ECO:0000256" key="2">
    <source>
        <dbReference type="ARBA" id="ARBA00012035"/>
    </source>
</evidence>
<feature type="binding site" evidence="12">
    <location>
        <begin position="11"/>
        <end position="13"/>
    </location>
    <ligand>
        <name>substrate</name>
    </ligand>
</feature>
<dbReference type="GO" id="GO:0046872">
    <property type="term" value="F:metal ion binding"/>
    <property type="evidence" value="ECO:0007669"/>
    <property type="project" value="UniProtKB-KW"/>
</dbReference>
<reference evidence="16 18" key="2">
    <citation type="submission" date="2018-06" db="EMBL/GenBank/DDBJ databases">
        <authorList>
            <consortium name="Pathogen Informatics"/>
            <person name="Doyle S."/>
        </authorList>
    </citation>
    <scope>NUCLEOTIDE SEQUENCE [LARGE SCALE GENOMIC DNA]</scope>
    <source>
        <strain evidence="16 18">NCTC13028</strain>
    </source>
</reference>
<comment type="catalytic activity">
    <reaction evidence="12">
        <text>D-ribose + ATP = D-ribose 5-phosphate + ADP + H(+)</text>
        <dbReference type="Rhea" id="RHEA:13697"/>
        <dbReference type="ChEBI" id="CHEBI:15378"/>
        <dbReference type="ChEBI" id="CHEBI:30616"/>
        <dbReference type="ChEBI" id="CHEBI:47013"/>
        <dbReference type="ChEBI" id="CHEBI:78346"/>
        <dbReference type="ChEBI" id="CHEBI:456216"/>
        <dbReference type="EC" id="2.7.1.15"/>
    </reaction>
</comment>
<keyword evidence="6 12" id="KW-0547">Nucleotide-binding</keyword>
<keyword evidence="17" id="KW-1185">Reference proteome</keyword>
<comment type="similarity">
    <text evidence="12">Belongs to the carbohydrate kinase PfkB family. Ribokinase subfamily.</text>
</comment>
<comment type="subcellular location">
    <subcellularLocation>
        <location evidence="12">Cytoplasm</location>
    </subcellularLocation>
</comment>
<dbReference type="PRINTS" id="PR00990">
    <property type="entry name" value="RIBOKINASE"/>
</dbReference>
<dbReference type="PROSITE" id="PS00584">
    <property type="entry name" value="PFKB_KINASES_2"/>
    <property type="match status" value="1"/>
</dbReference>
<feature type="binding site" evidence="12">
    <location>
        <begin position="220"/>
        <end position="225"/>
    </location>
    <ligand>
        <name>ATP</name>
        <dbReference type="ChEBI" id="CHEBI:30616"/>
    </ligand>
</feature>
<evidence type="ECO:0000313" key="16">
    <source>
        <dbReference type="EMBL" id="SQB37245.1"/>
    </source>
</evidence>
<dbReference type="Proteomes" id="UP000528432">
    <property type="component" value="Unassembled WGS sequence"/>
</dbReference>
<feature type="binding site" evidence="12">
    <location>
        <position position="280"/>
    </location>
    <ligand>
        <name>ATP</name>
        <dbReference type="ChEBI" id="CHEBI:30616"/>
    </ligand>
</feature>
<feature type="binding site" evidence="12">
    <location>
        <position position="246"/>
    </location>
    <ligand>
        <name>K(+)</name>
        <dbReference type="ChEBI" id="CHEBI:29103"/>
    </ligand>
</feature>
<proteinExistence type="inferred from homology"/>
<feature type="active site" description="Proton acceptor" evidence="12">
    <location>
        <position position="252"/>
    </location>
</feature>
<feature type="binding site" evidence="12">
    <location>
        <position position="295"/>
    </location>
    <ligand>
        <name>K(+)</name>
        <dbReference type="ChEBI" id="CHEBI:29103"/>
    </ligand>
</feature>
<keyword evidence="9 12" id="KW-0460">Magnesium</keyword>
<dbReference type="InterPro" id="IPR002139">
    <property type="entry name" value="Ribo/fructo_kinase"/>
</dbReference>
<protein>
    <recommendedName>
        <fullName evidence="3 12">Ribokinase</fullName>
        <shortName evidence="12">RK</shortName>
        <ecNumber evidence="2 12">2.7.1.15</ecNumber>
    </recommendedName>
</protein>
<dbReference type="EMBL" id="UAWC01000028">
    <property type="protein sequence ID" value="SQB37245.1"/>
    <property type="molecule type" value="Genomic_DNA"/>
</dbReference>
<dbReference type="Proteomes" id="UP000250223">
    <property type="component" value="Unassembled WGS sequence"/>
</dbReference>
<evidence type="ECO:0000256" key="4">
    <source>
        <dbReference type="ARBA" id="ARBA00022679"/>
    </source>
</evidence>
<feature type="binding site" evidence="12">
    <location>
        <begin position="39"/>
        <end position="43"/>
    </location>
    <ligand>
        <name>substrate</name>
    </ligand>
</feature>
<feature type="binding site" evidence="12">
    <location>
        <position position="184"/>
    </location>
    <ligand>
        <name>ATP</name>
        <dbReference type="ChEBI" id="CHEBI:30616"/>
    </ligand>
</feature>
<organism evidence="14 19">
    <name type="scientific">Clostridium cochlearium</name>
    <dbReference type="NCBI Taxonomy" id="1494"/>
    <lineage>
        <taxon>Bacteria</taxon>
        <taxon>Bacillati</taxon>
        <taxon>Bacillota</taxon>
        <taxon>Clostridia</taxon>
        <taxon>Eubacteriales</taxon>
        <taxon>Clostridiaceae</taxon>
        <taxon>Clostridium</taxon>
    </lineage>
</organism>
<dbReference type="GO" id="GO:0004747">
    <property type="term" value="F:ribokinase activity"/>
    <property type="evidence" value="ECO:0007669"/>
    <property type="project" value="UniProtKB-UniRule"/>
</dbReference>
<dbReference type="UniPathway" id="UPA00916">
    <property type="reaction ID" value="UER00889"/>
</dbReference>
<evidence type="ECO:0000256" key="5">
    <source>
        <dbReference type="ARBA" id="ARBA00022723"/>
    </source>
</evidence>
<dbReference type="InterPro" id="IPR011611">
    <property type="entry name" value="PfkB_dom"/>
</dbReference>
<dbReference type="GeneID" id="70577901"/>
<feature type="binding site" evidence="12">
    <location>
        <begin position="251"/>
        <end position="252"/>
    </location>
    <ligand>
        <name>ATP</name>
        <dbReference type="ChEBI" id="CHEBI:30616"/>
    </ligand>
</feature>
<keyword evidence="5 12" id="KW-0479">Metal-binding</keyword>
<dbReference type="STRING" id="1494.SAMN05216497_102171"/>
<dbReference type="PANTHER" id="PTHR10584:SF166">
    <property type="entry name" value="RIBOKINASE"/>
    <property type="match status" value="1"/>
</dbReference>
<keyword evidence="4 12" id="KW-0808">Transferase</keyword>
<evidence type="ECO:0000256" key="12">
    <source>
        <dbReference type="HAMAP-Rule" id="MF_01987"/>
    </source>
</evidence>
<accession>A0A240AWL2</accession>
<feature type="binding site" evidence="12">
    <location>
        <position position="140"/>
    </location>
    <ligand>
        <name>substrate</name>
    </ligand>
</feature>
<reference evidence="14 19" key="3">
    <citation type="submission" date="2020-05" db="EMBL/GenBank/DDBJ databases">
        <title>Draft genome sequence of Clostridium cochlearium strain AGROS13 isolated from a sheep dairy farm in New Zealand.</title>
        <authorList>
            <person name="Gupta T.B."/>
            <person name="Jauregui R."/>
            <person name="Risson A.N."/>
            <person name="Brightwell G."/>
            <person name="Maclean P."/>
        </authorList>
    </citation>
    <scope>NUCLEOTIDE SEQUENCE [LARGE SCALE GENOMIC DNA]</scope>
    <source>
        <strain evidence="14 19">AGROS13</strain>
    </source>
</reference>
<dbReference type="Proteomes" id="UP000198811">
    <property type="component" value="Unassembled WGS sequence"/>
</dbReference>
<evidence type="ECO:0000256" key="9">
    <source>
        <dbReference type="ARBA" id="ARBA00022842"/>
    </source>
</evidence>
<dbReference type="EMBL" id="FNGL01000002">
    <property type="protein sequence ID" value="SDK91378.1"/>
    <property type="molecule type" value="Genomic_DNA"/>
</dbReference>
<comment type="similarity">
    <text evidence="1">Belongs to the carbohydrate kinase pfkB family.</text>
</comment>
<dbReference type="HAMAP" id="MF_01987">
    <property type="entry name" value="Ribokinase"/>
    <property type="match status" value="1"/>
</dbReference>
<feature type="binding site" evidence="12">
    <location>
        <position position="248"/>
    </location>
    <ligand>
        <name>K(+)</name>
        <dbReference type="ChEBI" id="CHEBI:29103"/>
    </ligand>
</feature>
<reference evidence="15 17" key="1">
    <citation type="submission" date="2016-10" db="EMBL/GenBank/DDBJ databases">
        <authorList>
            <person name="Varghese N."/>
            <person name="Submissions S."/>
        </authorList>
    </citation>
    <scope>NUCLEOTIDE SEQUENCE [LARGE SCALE GENOMIC DNA]</scope>
    <source>
        <strain evidence="15 17">NLAE-zl-C224</strain>
    </source>
</reference>
<feature type="domain" description="Carbohydrate kinase PfkB" evidence="13">
    <location>
        <begin position="1"/>
        <end position="297"/>
    </location>
</feature>
<evidence type="ECO:0000256" key="10">
    <source>
        <dbReference type="ARBA" id="ARBA00022958"/>
    </source>
</evidence>
<dbReference type="Gene3D" id="3.40.1190.20">
    <property type="match status" value="1"/>
</dbReference>